<dbReference type="KEGG" id="bhg:I6G56_32380"/>
<dbReference type="SUPFAM" id="SSF75304">
    <property type="entry name" value="Amidase signature (AS) enzymes"/>
    <property type="match status" value="1"/>
</dbReference>
<evidence type="ECO:0000313" key="1">
    <source>
        <dbReference type="EMBL" id="QPS48047.1"/>
    </source>
</evidence>
<accession>A0A7U4P950</accession>
<dbReference type="RefSeq" id="WP_006028694.1">
    <property type="nucleotide sequence ID" value="NZ_CP013382.1"/>
</dbReference>
<reference evidence="1 2" key="1">
    <citation type="submission" date="2020-12" db="EMBL/GenBank/DDBJ databases">
        <title>FDA dAtabase for Regulatory Grade micrObial Sequences (FDA-ARGOS): Supporting development and validation of Infectious Disease Dx tests.</title>
        <authorList>
            <person name="Nelson B."/>
            <person name="Plummer A."/>
            <person name="Tallon L."/>
            <person name="Sadzewicz L."/>
            <person name="Zhao X."/>
            <person name="Boylan J."/>
            <person name="Ott S."/>
            <person name="Bowen H."/>
            <person name="Vavikolanu K."/>
            <person name="Mehta A."/>
            <person name="Aluvathingal J."/>
            <person name="Nadendla S."/>
            <person name="Myers T."/>
            <person name="Yan Y."/>
            <person name="Sichtig H."/>
        </authorList>
    </citation>
    <scope>NUCLEOTIDE SEQUENCE [LARGE SCALE GENOMIC DNA]</scope>
    <source>
        <strain evidence="1 2">FDAARGOS_899</strain>
    </source>
</reference>
<organism evidence="1 2">
    <name type="scientific">Burkholderia humptydooensis</name>
    <dbReference type="NCBI Taxonomy" id="430531"/>
    <lineage>
        <taxon>Bacteria</taxon>
        <taxon>Pseudomonadati</taxon>
        <taxon>Pseudomonadota</taxon>
        <taxon>Betaproteobacteria</taxon>
        <taxon>Burkholderiales</taxon>
        <taxon>Burkholderiaceae</taxon>
        <taxon>Burkholderia</taxon>
        <taxon>pseudomallei group</taxon>
    </lineage>
</organism>
<dbReference type="InterPro" id="IPR036928">
    <property type="entry name" value="AS_sf"/>
</dbReference>
<sequence>MHENFEYLGLLDVSSQLRQGRLSPVELTQAMLARIAQLNPHLNAYNRVTAESALADARRAEQEIARGIDRGPLHGIPVAIKDIFDMKGVPTTAGMSIHANAVADEDATVVRRLRNAGAVMLGKLSMTEGAYAEHRTPFAAPRNPWHDAYWPGASSSGSAVAICAGLCYAALASETGGSIRLPAAANGVTGIKPTWGRVSRHRTFELAATLDHVGVIARSAADAAAVLGAIAGTDPADPTTSRLPVPDFSKALTRDLKDIRLGVDDSWLGARLNDATEHAISNAIAVLRELGAEIVAVTLPDVSDMIRDWFPVCAVQTALAHEATYPSRKDEYSASLAALIEQGRALSGMALQRLLLRREVFRGKLAAVFDVVDIVALPVLAGGVPTIERMSKVDDALIVDLHRFTCPFNMAGIPSIVLPCGMSANGLPLVFQMIGAHFSEARLACVADAYQAATEWHLRHPRMSGTSAIEQKNSCR</sequence>
<protein>
    <submittedName>
        <fullName evidence="1">Amidase</fullName>
    </submittedName>
</protein>
<name>A0A7U4P950_9BURK</name>
<dbReference type="Gene3D" id="3.90.1300.10">
    <property type="entry name" value="Amidase signature (AS) domain"/>
    <property type="match status" value="1"/>
</dbReference>
<gene>
    <name evidence="1" type="ORF">I6G56_32380</name>
</gene>
<dbReference type="PANTHER" id="PTHR11895">
    <property type="entry name" value="TRANSAMIDASE"/>
    <property type="match status" value="1"/>
</dbReference>
<dbReference type="EMBL" id="CP065687">
    <property type="protein sequence ID" value="QPS48047.1"/>
    <property type="molecule type" value="Genomic_DNA"/>
</dbReference>
<dbReference type="Proteomes" id="UP000594943">
    <property type="component" value="Chromosome 2"/>
</dbReference>
<proteinExistence type="predicted"/>
<dbReference type="PANTHER" id="PTHR11895:SF176">
    <property type="entry name" value="AMIDASE AMID-RELATED"/>
    <property type="match status" value="1"/>
</dbReference>
<evidence type="ECO:0000313" key="2">
    <source>
        <dbReference type="Proteomes" id="UP000594943"/>
    </source>
</evidence>
<dbReference type="InterPro" id="IPR000120">
    <property type="entry name" value="Amidase"/>
</dbReference>
<accession>A0A7T2U9B8</accession>
<dbReference type="Pfam" id="PF01425">
    <property type="entry name" value="Amidase"/>
    <property type="match status" value="1"/>
</dbReference>
<dbReference type="InterPro" id="IPR023631">
    <property type="entry name" value="Amidase_dom"/>
</dbReference>
<dbReference type="GO" id="GO:0003824">
    <property type="term" value="F:catalytic activity"/>
    <property type="evidence" value="ECO:0007669"/>
    <property type="project" value="InterPro"/>
</dbReference>
<dbReference type="AlphaFoldDB" id="A0A7U4P950"/>